<proteinExistence type="predicted"/>
<protein>
    <recommendedName>
        <fullName evidence="3">DUF4905 domain-containing protein</fullName>
    </recommendedName>
</protein>
<comment type="caution">
    <text evidence="1">The sequence shown here is derived from an EMBL/GenBank/DDBJ whole genome shotgun (WGS) entry which is preliminary data.</text>
</comment>
<evidence type="ECO:0008006" key="3">
    <source>
        <dbReference type="Google" id="ProtNLM"/>
    </source>
</evidence>
<reference evidence="1" key="1">
    <citation type="submission" date="2021-04" db="EMBL/GenBank/DDBJ databases">
        <authorList>
            <person name="Rodrigo-Torres L."/>
            <person name="Arahal R. D."/>
            <person name="Lucena T."/>
        </authorList>
    </citation>
    <scope>NUCLEOTIDE SEQUENCE</scope>
    <source>
        <strain evidence="1">CECT 9275</strain>
    </source>
</reference>
<dbReference type="AlphaFoldDB" id="A0A916J947"/>
<accession>A0A916J947</accession>
<dbReference type="InterPro" id="IPR032595">
    <property type="entry name" value="DUF4905"/>
</dbReference>
<dbReference type="EMBL" id="CAJRAF010000001">
    <property type="protein sequence ID" value="CAG4992897.1"/>
    <property type="molecule type" value="Genomic_DNA"/>
</dbReference>
<dbReference type="Proteomes" id="UP000680038">
    <property type="component" value="Unassembled WGS sequence"/>
</dbReference>
<organism evidence="1 2">
    <name type="scientific">Dyadobacter helix</name>
    <dbReference type="NCBI Taxonomy" id="2822344"/>
    <lineage>
        <taxon>Bacteria</taxon>
        <taxon>Pseudomonadati</taxon>
        <taxon>Bacteroidota</taxon>
        <taxon>Cytophagia</taxon>
        <taxon>Cytophagales</taxon>
        <taxon>Spirosomataceae</taxon>
        <taxon>Dyadobacter</taxon>
    </lineage>
</organism>
<sequence>MQKLFSFRFSQNIWRILPHPDPARNEWALELREISEKKVSFALIDLDKPAMIWQQEPEGTDWWTSLTSFSEGHIFLHNYRYPDIPEPTDLLCISVIDGHLSWALPNQVLVEHLGPGEEMVLMRSGEQLKYSGVNSNTGELFTLIERSERETITVNLKQPVRYKSGDMYFDQLSAFVKTAAGGAVPVSIDYLDQDPYMMFSYYIYAGEKFVQHLLIATKNREILFHEKISEPRDAVSLSTMLLKGRVLVYLKNNNEFSSLKLS</sequence>
<keyword evidence="2" id="KW-1185">Reference proteome</keyword>
<dbReference type="RefSeq" id="WP_215237759.1">
    <property type="nucleotide sequence ID" value="NZ_CAJRAF010000001.1"/>
</dbReference>
<evidence type="ECO:0000313" key="1">
    <source>
        <dbReference type="EMBL" id="CAG4992897.1"/>
    </source>
</evidence>
<evidence type="ECO:0000313" key="2">
    <source>
        <dbReference type="Proteomes" id="UP000680038"/>
    </source>
</evidence>
<name>A0A916J947_9BACT</name>
<dbReference type="Pfam" id="PF16248">
    <property type="entry name" value="DUF4905"/>
    <property type="match status" value="1"/>
</dbReference>
<gene>
    <name evidence="1" type="ORF">DYBT9275_01063</name>
</gene>